<comment type="caution">
    <text evidence="1">The sequence shown here is derived from an EMBL/GenBank/DDBJ whole genome shotgun (WGS) entry which is preliminary data.</text>
</comment>
<protein>
    <submittedName>
        <fullName evidence="1">5713_t:CDS:1</fullName>
    </submittedName>
</protein>
<reference evidence="1" key="1">
    <citation type="submission" date="2021-06" db="EMBL/GenBank/DDBJ databases">
        <authorList>
            <person name="Kallberg Y."/>
            <person name="Tangrot J."/>
            <person name="Rosling A."/>
        </authorList>
    </citation>
    <scope>NUCLEOTIDE SEQUENCE</scope>
    <source>
        <strain evidence="1">87-6 pot B 2015</strain>
    </source>
</reference>
<proteinExistence type="predicted"/>
<name>A0A9N9F3Y5_FUNMO</name>
<sequence>KCSEDYCSICLPIRSPQHIFNILYHLPDPMPANNEHYKNFEDVYGTDTHESYCLSIQARKAKSDKNKKVKAQKRRDKQMPWTRNAQRAKMWKILMSYFDTISYTCGTTFAFHNKMESEDDPMEESSRKRNMETLEGDNILSDMESEEGEVSDEEFILVDDTNTYTKRDDMDQKLRNVLSKVFVNAALECYDEMEKAYYSANFSLICFNCGSHEYVVPVPEKQYPYCEICTNDPNVSIKMGKGLNFSNIQHVFGLDNLIC</sequence>
<dbReference type="AlphaFoldDB" id="A0A9N9F3Y5"/>
<evidence type="ECO:0000313" key="1">
    <source>
        <dbReference type="EMBL" id="CAG8508081.1"/>
    </source>
</evidence>
<accession>A0A9N9F3Y5</accession>
<gene>
    <name evidence="1" type="ORF">FMOSSE_LOCUS4389</name>
</gene>
<dbReference type="Proteomes" id="UP000789375">
    <property type="component" value="Unassembled WGS sequence"/>
</dbReference>
<dbReference type="EMBL" id="CAJVPP010000737">
    <property type="protein sequence ID" value="CAG8508081.1"/>
    <property type="molecule type" value="Genomic_DNA"/>
</dbReference>
<feature type="non-terminal residue" evidence="1">
    <location>
        <position position="1"/>
    </location>
</feature>
<keyword evidence="2" id="KW-1185">Reference proteome</keyword>
<evidence type="ECO:0000313" key="2">
    <source>
        <dbReference type="Proteomes" id="UP000789375"/>
    </source>
</evidence>
<organism evidence="1 2">
    <name type="scientific">Funneliformis mosseae</name>
    <name type="common">Endomycorrhizal fungus</name>
    <name type="synonym">Glomus mosseae</name>
    <dbReference type="NCBI Taxonomy" id="27381"/>
    <lineage>
        <taxon>Eukaryota</taxon>
        <taxon>Fungi</taxon>
        <taxon>Fungi incertae sedis</taxon>
        <taxon>Mucoromycota</taxon>
        <taxon>Glomeromycotina</taxon>
        <taxon>Glomeromycetes</taxon>
        <taxon>Glomerales</taxon>
        <taxon>Glomeraceae</taxon>
        <taxon>Funneliformis</taxon>
    </lineage>
</organism>